<sequence length="113" mass="12408">MRLTSEAESSEFATAVLDKNHGRGRSTCENATCCNLVATSVAADVTTGDGCFSRCNRVYVILGALLAGMLGRAIRVAMTWTKAVDRHRRVLNTSSIRLFLRLSPDMKFNRLPD</sequence>
<keyword evidence="2" id="KW-1185">Reference proteome</keyword>
<dbReference type="EMBL" id="CAJVCH010538889">
    <property type="protein sequence ID" value="CAG7826186.1"/>
    <property type="molecule type" value="Genomic_DNA"/>
</dbReference>
<accession>A0A8J2L2B2</accession>
<evidence type="ECO:0000313" key="1">
    <source>
        <dbReference type="EMBL" id="CAG7826186.1"/>
    </source>
</evidence>
<comment type="caution">
    <text evidence="1">The sequence shown here is derived from an EMBL/GenBank/DDBJ whole genome shotgun (WGS) entry which is preliminary data.</text>
</comment>
<gene>
    <name evidence="1" type="ORF">AFUS01_LOCUS36251</name>
</gene>
<evidence type="ECO:0000313" key="2">
    <source>
        <dbReference type="Proteomes" id="UP000708208"/>
    </source>
</evidence>
<protein>
    <submittedName>
        <fullName evidence="1">Uncharacterized protein</fullName>
    </submittedName>
</protein>
<proteinExistence type="predicted"/>
<dbReference type="Proteomes" id="UP000708208">
    <property type="component" value="Unassembled WGS sequence"/>
</dbReference>
<dbReference type="AlphaFoldDB" id="A0A8J2L2B2"/>
<reference evidence="1" key="1">
    <citation type="submission" date="2021-06" db="EMBL/GenBank/DDBJ databases">
        <authorList>
            <person name="Hodson N. C."/>
            <person name="Mongue J. A."/>
            <person name="Jaron S. K."/>
        </authorList>
    </citation>
    <scope>NUCLEOTIDE SEQUENCE</scope>
</reference>
<name>A0A8J2L2B2_9HEXA</name>
<organism evidence="1 2">
    <name type="scientific">Allacma fusca</name>
    <dbReference type="NCBI Taxonomy" id="39272"/>
    <lineage>
        <taxon>Eukaryota</taxon>
        <taxon>Metazoa</taxon>
        <taxon>Ecdysozoa</taxon>
        <taxon>Arthropoda</taxon>
        <taxon>Hexapoda</taxon>
        <taxon>Collembola</taxon>
        <taxon>Symphypleona</taxon>
        <taxon>Sminthuridae</taxon>
        <taxon>Allacma</taxon>
    </lineage>
</organism>